<dbReference type="Proteomes" id="UP000235145">
    <property type="component" value="Unassembled WGS sequence"/>
</dbReference>
<dbReference type="AlphaFoldDB" id="A0A9R1XBF1"/>
<organism evidence="1 2">
    <name type="scientific">Lactuca sativa</name>
    <name type="common">Garden lettuce</name>
    <dbReference type="NCBI Taxonomy" id="4236"/>
    <lineage>
        <taxon>Eukaryota</taxon>
        <taxon>Viridiplantae</taxon>
        <taxon>Streptophyta</taxon>
        <taxon>Embryophyta</taxon>
        <taxon>Tracheophyta</taxon>
        <taxon>Spermatophyta</taxon>
        <taxon>Magnoliopsida</taxon>
        <taxon>eudicotyledons</taxon>
        <taxon>Gunneridae</taxon>
        <taxon>Pentapetalae</taxon>
        <taxon>asterids</taxon>
        <taxon>campanulids</taxon>
        <taxon>Asterales</taxon>
        <taxon>Asteraceae</taxon>
        <taxon>Cichorioideae</taxon>
        <taxon>Cichorieae</taxon>
        <taxon>Lactucinae</taxon>
        <taxon>Lactuca</taxon>
    </lineage>
</organism>
<evidence type="ECO:0000313" key="2">
    <source>
        <dbReference type="Proteomes" id="UP000235145"/>
    </source>
</evidence>
<sequence>MLSINEKSVFSGRDFGDVTLDNLLDEPEIDMNEFLLHIAEDIKWVGDLGGSNVKETETREIKDIEFINNEVFLYESSSDEGGSNMRRNSIKAIRRAIKNSKARVSDPFFVYQKFTLFEELKDAIRKHVVEKRRELDFIKNDKNRVRAICKGTIPDLGLLDSCGPSQSNKKSEENKCTWVLYACKWEQDDLRKRAQMSTNKICESMHLQVLGKEIVQQIESNLTVPIRALQEQLQREYQVDISKMKVFGAKTNALNQVRGNYEELRTRNPGTTVKIYVESEPNLASESRTFKRIYIYLGPLKKGFLAGKGDYLGLYGTFMKGPYRGMILTTVARCKYISCVLDGNNCTYPLAYAVVEAESINSWTWFLRCLGDDIDFQSSSNFTFISD</sequence>
<evidence type="ECO:0000313" key="1">
    <source>
        <dbReference type="EMBL" id="KAJ0204289.1"/>
    </source>
</evidence>
<keyword evidence="2" id="KW-1185">Reference proteome</keyword>
<name>A0A9R1XBF1_LACSA</name>
<dbReference type="PANTHER" id="PTHR31973:SF190">
    <property type="entry name" value="MULE TRANSPOSASE DOMAIN-CONTAINING PROTEIN"/>
    <property type="match status" value="1"/>
</dbReference>
<reference evidence="1 2" key="1">
    <citation type="journal article" date="2017" name="Nat. Commun.">
        <title>Genome assembly with in vitro proximity ligation data and whole-genome triplication in lettuce.</title>
        <authorList>
            <person name="Reyes-Chin-Wo S."/>
            <person name="Wang Z."/>
            <person name="Yang X."/>
            <person name="Kozik A."/>
            <person name="Arikit S."/>
            <person name="Song C."/>
            <person name="Xia L."/>
            <person name="Froenicke L."/>
            <person name="Lavelle D.O."/>
            <person name="Truco M.J."/>
            <person name="Xia R."/>
            <person name="Zhu S."/>
            <person name="Xu C."/>
            <person name="Xu H."/>
            <person name="Xu X."/>
            <person name="Cox K."/>
            <person name="Korf I."/>
            <person name="Meyers B.C."/>
            <person name="Michelmore R.W."/>
        </authorList>
    </citation>
    <scope>NUCLEOTIDE SEQUENCE [LARGE SCALE GENOMIC DNA]</scope>
    <source>
        <strain evidence="2">cv. Salinas</strain>
        <tissue evidence="1">Seedlings</tissue>
    </source>
</reference>
<gene>
    <name evidence="1" type="ORF">LSAT_V11C500264130</name>
</gene>
<comment type="caution">
    <text evidence="1">The sequence shown here is derived from an EMBL/GenBank/DDBJ whole genome shotgun (WGS) entry which is preliminary data.</text>
</comment>
<protein>
    <recommendedName>
        <fullName evidence="3">MULE transposase domain-containing protein</fullName>
    </recommendedName>
</protein>
<accession>A0A9R1XBF1</accession>
<dbReference type="PANTHER" id="PTHR31973">
    <property type="entry name" value="POLYPROTEIN, PUTATIVE-RELATED"/>
    <property type="match status" value="1"/>
</dbReference>
<dbReference type="EMBL" id="NBSK02000005">
    <property type="protein sequence ID" value="KAJ0204289.1"/>
    <property type="molecule type" value="Genomic_DNA"/>
</dbReference>
<evidence type="ECO:0008006" key="3">
    <source>
        <dbReference type="Google" id="ProtNLM"/>
    </source>
</evidence>
<proteinExistence type="predicted"/>